<proteinExistence type="predicted"/>
<dbReference type="InterPro" id="IPR011322">
    <property type="entry name" value="N-reg_PII-like_a/b"/>
</dbReference>
<keyword evidence="4" id="KW-1185">Reference proteome</keyword>
<evidence type="ECO:0000313" key="4">
    <source>
        <dbReference type="Proteomes" id="UP000814353"/>
    </source>
</evidence>
<evidence type="ECO:0000313" key="1">
    <source>
        <dbReference type="EMBL" id="MBA2780188.1"/>
    </source>
</evidence>
<name>A0A7W0AEK0_9GAMM</name>
<dbReference type="RefSeq" id="WP_181515661.1">
    <property type="nucleotide sequence ID" value="NZ_JABFUB010000017.1"/>
</dbReference>
<dbReference type="Proteomes" id="UP000518091">
    <property type="component" value="Unassembled WGS sequence"/>
</dbReference>
<dbReference type="PROSITE" id="PS51343">
    <property type="entry name" value="PII_GLNB_DOM"/>
    <property type="match status" value="1"/>
</dbReference>
<dbReference type="InterPro" id="IPR002187">
    <property type="entry name" value="N-reg_PII"/>
</dbReference>
<dbReference type="GO" id="GO:0006808">
    <property type="term" value="P:regulation of nitrogen utilization"/>
    <property type="evidence" value="ECO:0007669"/>
    <property type="project" value="InterPro"/>
</dbReference>
<evidence type="ECO:0000313" key="2">
    <source>
        <dbReference type="EMBL" id="MCG6663156.1"/>
    </source>
</evidence>
<reference evidence="2 4" key="1">
    <citation type="submission" date="2020-05" db="EMBL/GenBank/DDBJ databases">
        <title>Comparative genomic analysis of denitrifying bacteria from Halomonas genus.</title>
        <authorList>
            <person name="Wang L."/>
            <person name="Shao Z."/>
        </authorList>
    </citation>
    <scope>NUCLEOTIDE SEQUENCE [LARGE SCALE GENOMIC DNA]</scope>
    <source>
        <strain evidence="2 4">DSM 17331</strain>
    </source>
</reference>
<reference evidence="1 3" key="2">
    <citation type="submission" date="2020-07" db="EMBL/GenBank/DDBJ databases">
        <title>Identification of Halomonas strains.</title>
        <authorList>
            <person name="Xiao Z."/>
            <person name="Shen J."/>
        </authorList>
    </citation>
    <scope>NUCLEOTIDE SEQUENCE [LARGE SCALE GENOMIC DNA]</scope>
    <source>
        <strain evidence="1 3">DSM 17331</strain>
    </source>
</reference>
<protein>
    <submittedName>
        <fullName evidence="1">P-II family nitrogen regulator</fullName>
    </submittedName>
</protein>
<dbReference type="SUPFAM" id="SSF54913">
    <property type="entry name" value="GlnB-like"/>
    <property type="match status" value="1"/>
</dbReference>
<evidence type="ECO:0000313" key="3">
    <source>
        <dbReference type="Proteomes" id="UP000518091"/>
    </source>
</evidence>
<gene>
    <name evidence="1" type="ORF">H1D44_14955</name>
    <name evidence="2" type="ORF">HOP48_16595</name>
</gene>
<accession>A0A7W0AEK0</accession>
<dbReference type="GO" id="GO:0030234">
    <property type="term" value="F:enzyme regulator activity"/>
    <property type="evidence" value="ECO:0007669"/>
    <property type="project" value="InterPro"/>
</dbReference>
<organism evidence="1 3">
    <name type="scientific">Billgrantia kenyensis</name>
    <dbReference type="NCBI Taxonomy" id="321266"/>
    <lineage>
        <taxon>Bacteria</taxon>
        <taxon>Pseudomonadati</taxon>
        <taxon>Pseudomonadota</taxon>
        <taxon>Gammaproteobacteria</taxon>
        <taxon>Oceanospirillales</taxon>
        <taxon>Halomonadaceae</taxon>
        <taxon>Billgrantia</taxon>
    </lineage>
</organism>
<dbReference type="InterPro" id="IPR015867">
    <property type="entry name" value="N-reg_PII/ATP_PRibTrfase_C"/>
</dbReference>
<dbReference type="Gene3D" id="3.30.70.120">
    <property type="match status" value="1"/>
</dbReference>
<dbReference type="EMBL" id="JACEFT010000021">
    <property type="protein sequence ID" value="MBA2780188.1"/>
    <property type="molecule type" value="Genomic_DNA"/>
</dbReference>
<sequence>MDFKLLMVFVDQDRTEAVLKAAREGGATGATIINNAQGQGLKPHLTFFGLEFMASRSVILILAEARRSESVLKAVTAAGKLDETLDTGIALELEVSKTVGLTEHIKALSEKHPIK</sequence>
<comment type="caution">
    <text evidence="1">The sequence shown here is derived from an EMBL/GenBank/DDBJ whole genome shotgun (WGS) entry which is preliminary data.</text>
</comment>
<dbReference type="Proteomes" id="UP000814353">
    <property type="component" value="Unassembled WGS sequence"/>
</dbReference>
<dbReference type="EMBL" id="JABFUB010000017">
    <property type="protein sequence ID" value="MCG6663156.1"/>
    <property type="molecule type" value="Genomic_DNA"/>
</dbReference>
<dbReference type="AlphaFoldDB" id="A0A7W0AEK0"/>